<dbReference type="Proteomes" id="UP000814128">
    <property type="component" value="Unassembled WGS sequence"/>
</dbReference>
<keyword evidence="2" id="KW-1185">Reference proteome</keyword>
<evidence type="ECO:0000313" key="2">
    <source>
        <dbReference type="Proteomes" id="UP000814128"/>
    </source>
</evidence>
<feature type="non-terminal residue" evidence="1">
    <location>
        <position position="158"/>
    </location>
</feature>
<sequence>VVNPVSGGSCAAGQLCTVQWVDNGVAPTLTSIGVCTIGLYHGTQQLVQSLDPVNVASTVSLTFTPQANAGPNSGNYYVAFTSTSYKVNGTFAYVGFSPDFFLTGMTGSFNSPVAVLTSTRAVPASLSSAAVAATGNVPVSTLSHTATISVSSARSPTS</sequence>
<gene>
    <name evidence="1" type="ORF">K488DRAFT_22092</name>
</gene>
<organism evidence="1 2">
    <name type="scientific">Vararia minispora EC-137</name>
    <dbReference type="NCBI Taxonomy" id="1314806"/>
    <lineage>
        <taxon>Eukaryota</taxon>
        <taxon>Fungi</taxon>
        <taxon>Dikarya</taxon>
        <taxon>Basidiomycota</taxon>
        <taxon>Agaricomycotina</taxon>
        <taxon>Agaricomycetes</taxon>
        <taxon>Russulales</taxon>
        <taxon>Lachnocladiaceae</taxon>
        <taxon>Vararia</taxon>
    </lineage>
</organism>
<name>A0ACB8QJT2_9AGAM</name>
<proteinExistence type="predicted"/>
<protein>
    <submittedName>
        <fullName evidence="1">Uncharacterized protein</fullName>
    </submittedName>
</protein>
<accession>A0ACB8QJT2</accession>
<comment type="caution">
    <text evidence="1">The sequence shown here is derived from an EMBL/GenBank/DDBJ whole genome shotgun (WGS) entry which is preliminary data.</text>
</comment>
<reference evidence="1" key="2">
    <citation type="journal article" date="2022" name="New Phytol.">
        <title>Evolutionary transition to the ectomycorrhizal habit in the genomes of a hyperdiverse lineage of mushroom-forming fungi.</title>
        <authorList>
            <person name="Looney B."/>
            <person name="Miyauchi S."/>
            <person name="Morin E."/>
            <person name="Drula E."/>
            <person name="Courty P.E."/>
            <person name="Kohler A."/>
            <person name="Kuo A."/>
            <person name="LaButti K."/>
            <person name="Pangilinan J."/>
            <person name="Lipzen A."/>
            <person name="Riley R."/>
            <person name="Andreopoulos W."/>
            <person name="He G."/>
            <person name="Johnson J."/>
            <person name="Nolan M."/>
            <person name="Tritt A."/>
            <person name="Barry K.W."/>
            <person name="Grigoriev I.V."/>
            <person name="Nagy L.G."/>
            <person name="Hibbett D."/>
            <person name="Henrissat B."/>
            <person name="Matheny P.B."/>
            <person name="Labbe J."/>
            <person name="Martin F.M."/>
        </authorList>
    </citation>
    <scope>NUCLEOTIDE SEQUENCE</scope>
    <source>
        <strain evidence="1">EC-137</strain>
    </source>
</reference>
<reference evidence="1" key="1">
    <citation type="submission" date="2021-02" db="EMBL/GenBank/DDBJ databases">
        <authorList>
            <consortium name="DOE Joint Genome Institute"/>
            <person name="Ahrendt S."/>
            <person name="Looney B.P."/>
            <person name="Miyauchi S."/>
            <person name="Morin E."/>
            <person name="Drula E."/>
            <person name="Courty P.E."/>
            <person name="Chicoki N."/>
            <person name="Fauchery L."/>
            <person name="Kohler A."/>
            <person name="Kuo A."/>
            <person name="Labutti K."/>
            <person name="Pangilinan J."/>
            <person name="Lipzen A."/>
            <person name="Riley R."/>
            <person name="Andreopoulos W."/>
            <person name="He G."/>
            <person name="Johnson J."/>
            <person name="Barry K.W."/>
            <person name="Grigoriev I.V."/>
            <person name="Nagy L."/>
            <person name="Hibbett D."/>
            <person name="Henrissat B."/>
            <person name="Matheny P.B."/>
            <person name="Labbe J."/>
            <person name="Martin F."/>
        </authorList>
    </citation>
    <scope>NUCLEOTIDE SEQUENCE</scope>
    <source>
        <strain evidence="1">EC-137</strain>
    </source>
</reference>
<dbReference type="EMBL" id="MU273558">
    <property type="protein sequence ID" value="KAI0032079.1"/>
    <property type="molecule type" value="Genomic_DNA"/>
</dbReference>
<evidence type="ECO:0000313" key="1">
    <source>
        <dbReference type="EMBL" id="KAI0032079.1"/>
    </source>
</evidence>
<feature type="non-terminal residue" evidence="1">
    <location>
        <position position="1"/>
    </location>
</feature>